<evidence type="ECO:0000313" key="1">
    <source>
        <dbReference type="EMBL" id="KAK3594299.1"/>
    </source>
</evidence>
<keyword evidence="2" id="KW-1185">Reference proteome</keyword>
<reference evidence="1" key="1">
    <citation type="journal article" date="2021" name="Genome Biol. Evol.">
        <title>A High-Quality Reference Genome for a Parasitic Bivalve with Doubly Uniparental Inheritance (Bivalvia: Unionida).</title>
        <authorList>
            <person name="Smith C.H."/>
        </authorList>
    </citation>
    <scope>NUCLEOTIDE SEQUENCE</scope>
    <source>
        <strain evidence="1">CHS0354</strain>
    </source>
</reference>
<reference evidence="1" key="2">
    <citation type="journal article" date="2021" name="Genome Biol. Evol.">
        <title>Developing a high-quality reference genome for a parasitic bivalve with doubly uniparental inheritance (Bivalvia: Unionida).</title>
        <authorList>
            <person name="Smith C.H."/>
        </authorList>
    </citation>
    <scope>NUCLEOTIDE SEQUENCE</scope>
    <source>
        <strain evidence="1">CHS0354</strain>
        <tissue evidence="1">Mantle</tissue>
    </source>
</reference>
<name>A0AAE0VY57_9BIVA</name>
<dbReference type="Proteomes" id="UP001195483">
    <property type="component" value="Unassembled WGS sequence"/>
</dbReference>
<evidence type="ECO:0000313" key="2">
    <source>
        <dbReference type="Proteomes" id="UP001195483"/>
    </source>
</evidence>
<reference evidence="1" key="3">
    <citation type="submission" date="2023-05" db="EMBL/GenBank/DDBJ databases">
        <authorList>
            <person name="Smith C.H."/>
        </authorList>
    </citation>
    <scope>NUCLEOTIDE SEQUENCE</scope>
    <source>
        <strain evidence="1">CHS0354</strain>
        <tissue evidence="1">Mantle</tissue>
    </source>
</reference>
<proteinExistence type="predicted"/>
<gene>
    <name evidence="1" type="ORF">CHS0354_018989</name>
</gene>
<dbReference type="AlphaFoldDB" id="A0AAE0VY57"/>
<organism evidence="1 2">
    <name type="scientific">Potamilus streckersoni</name>
    <dbReference type="NCBI Taxonomy" id="2493646"/>
    <lineage>
        <taxon>Eukaryota</taxon>
        <taxon>Metazoa</taxon>
        <taxon>Spiralia</taxon>
        <taxon>Lophotrochozoa</taxon>
        <taxon>Mollusca</taxon>
        <taxon>Bivalvia</taxon>
        <taxon>Autobranchia</taxon>
        <taxon>Heteroconchia</taxon>
        <taxon>Palaeoheterodonta</taxon>
        <taxon>Unionida</taxon>
        <taxon>Unionoidea</taxon>
        <taxon>Unionidae</taxon>
        <taxon>Ambleminae</taxon>
        <taxon>Lampsilini</taxon>
        <taxon>Potamilus</taxon>
    </lineage>
</organism>
<dbReference type="EMBL" id="JAEAOA010001167">
    <property type="protein sequence ID" value="KAK3594299.1"/>
    <property type="molecule type" value="Genomic_DNA"/>
</dbReference>
<protein>
    <submittedName>
        <fullName evidence="1">Uncharacterized protein</fullName>
    </submittedName>
</protein>
<sequence length="78" mass="9073">MPLILMTTEVYNGRLEESAQNFYIGNSGIQKKQMNTLDVSASMRYACIQHDLVEDALRKAIIKGKDEQKQRELQWQQQ</sequence>
<accession>A0AAE0VY57</accession>
<comment type="caution">
    <text evidence="1">The sequence shown here is derived from an EMBL/GenBank/DDBJ whole genome shotgun (WGS) entry which is preliminary data.</text>
</comment>